<keyword evidence="5 7" id="KW-0472">Membrane</keyword>
<feature type="transmembrane region" description="Helical" evidence="7">
    <location>
        <begin position="244"/>
        <end position="266"/>
    </location>
</feature>
<feature type="transmembrane region" description="Helical" evidence="7">
    <location>
        <begin position="12"/>
        <end position="34"/>
    </location>
</feature>
<sequence>MINLTLKNIFNSYINTFLLSISILIAILSFSIGVEYVNFFYKSEMDKASLSEESDKISIHFNKPIETSTVLDYLKQNANCPIVSGEFSLINNNKRMFLAGITFNDNINLKSLPLFSGRLFSRDDIINSSKVALVGYNLKDLIIRSSNEDFLEIEGQKYRVVGYIGRDTNSYWNGSVLVPMKAIPASLQKQKIPNIDYLFFNKNASKEEALRAKNYFNSDYSNSSILGSYKTTSLNEILYSKRTFLTSIALLIIISITNIINFTYNWCRKNRKQFSVLVLLGYKKKHLLLILSLSLLFIIVPAFIAAIFINLATEELLSQVLSISIKFKYENFCTGVIFSTALLTLCLVINYIYILRANLASELRR</sequence>
<dbReference type="Pfam" id="PF02687">
    <property type="entry name" value="FtsX"/>
    <property type="match status" value="1"/>
</dbReference>
<keyword evidence="10" id="KW-1185">Reference proteome</keyword>
<evidence type="ECO:0000256" key="5">
    <source>
        <dbReference type="ARBA" id="ARBA00023136"/>
    </source>
</evidence>
<keyword evidence="2" id="KW-1003">Cell membrane</keyword>
<comment type="similarity">
    <text evidence="6">Belongs to the ABC-4 integral membrane protein family.</text>
</comment>
<dbReference type="PANTHER" id="PTHR30572:SF4">
    <property type="entry name" value="ABC TRANSPORTER PERMEASE YTRF"/>
    <property type="match status" value="1"/>
</dbReference>
<evidence type="ECO:0000256" key="2">
    <source>
        <dbReference type="ARBA" id="ARBA00022475"/>
    </source>
</evidence>
<evidence type="ECO:0000256" key="6">
    <source>
        <dbReference type="ARBA" id="ARBA00038076"/>
    </source>
</evidence>
<proteinExistence type="inferred from homology"/>
<feature type="transmembrane region" description="Helical" evidence="7">
    <location>
        <begin position="287"/>
        <end position="312"/>
    </location>
</feature>
<evidence type="ECO:0000313" key="9">
    <source>
        <dbReference type="EMBL" id="MBK1811758.1"/>
    </source>
</evidence>
<gene>
    <name evidence="9" type="ORF">JHL18_14130</name>
</gene>
<evidence type="ECO:0000256" key="4">
    <source>
        <dbReference type="ARBA" id="ARBA00022989"/>
    </source>
</evidence>
<organism evidence="9 10">
    <name type="scientific">Clostridium yunnanense</name>
    <dbReference type="NCBI Taxonomy" id="2800325"/>
    <lineage>
        <taxon>Bacteria</taxon>
        <taxon>Bacillati</taxon>
        <taxon>Bacillota</taxon>
        <taxon>Clostridia</taxon>
        <taxon>Eubacteriales</taxon>
        <taxon>Clostridiaceae</taxon>
        <taxon>Clostridium</taxon>
    </lineage>
</organism>
<evidence type="ECO:0000256" key="7">
    <source>
        <dbReference type="SAM" id="Phobius"/>
    </source>
</evidence>
<dbReference type="Proteomes" id="UP000596739">
    <property type="component" value="Unassembled WGS sequence"/>
</dbReference>
<comment type="caution">
    <text evidence="9">The sequence shown here is derived from an EMBL/GenBank/DDBJ whole genome shotgun (WGS) entry which is preliminary data.</text>
</comment>
<evidence type="ECO:0000259" key="8">
    <source>
        <dbReference type="Pfam" id="PF02687"/>
    </source>
</evidence>
<keyword evidence="4 7" id="KW-1133">Transmembrane helix</keyword>
<feature type="transmembrane region" description="Helical" evidence="7">
    <location>
        <begin position="332"/>
        <end position="355"/>
    </location>
</feature>
<comment type="subcellular location">
    <subcellularLocation>
        <location evidence="1">Cell membrane</location>
        <topology evidence="1">Multi-pass membrane protein</topology>
    </subcellularLocation>
</comment>
<evidence type="ECO:0000256" key="3">
    <source>
        <dbReference type="ARBA" id="ARBA00022692"/>
    </source>
</evidence>
<feature type="domain" description="ABC3 transporter permease C-terminal" evidence="8">
    <location>
        <begin position="248"/>
        <end position="358"/>
    </location>
</feature>
<dbReference type="PANTHER" id="PTHR30572">
    <property type="entry name" value="MEMBRANE COMPONENT OF TRANSPORTER-RELATED"/>
    <property type="match status" value="1"/>
</dbReference>
<keyword evidence="3 7" id="KW-0812">Transmembrane</keyword>
<dbReference type="InterPro" id="IPR050250">
    <property type="entry name" value="Macrolide_Exporter_MacB"/>
</dbReference>
<evidence type="ECO:0000256" key="1">
    <source>
        <dbReference type="ARBA" id="ARBA00004651"/>
    </source>
</evidence>
<name>A0ABS1ER27_9CLOT</name>
<accession>A0ABS1ER27</accession>
<reference evidence="10" key="1">
    <citation type="submission" date="2021-01" db="EMBL/GenBank/DDBJ databases">
        <title>Genome public.</title>
        <authorList>
            <person name="Liu C."/>
            <person name="Sun Q."/>
        </authorList>
    </citation>
    <scope>NUCLEOTIDE SEQUENCE [LARGE SCALE GENOMIC DNA]</scope>
    <source>
        <strain evidence="10">YIM B02505</strain>
    </source>
</reference>
<dbReference type="EMBL" id="JAENHN010000039">
    <property type="protein sequence ID" value="MBK1811758.1"/>
    <property type="molecule type" value="Genomic_DNA"/>
</dbReference>
<evidence type="ECO:0000313" key="10">
    <source>
        <dbReference type="Proteomes" id="UP000596739"/>
    </source>
</evidence>
<protein>
    <submittedName>
        <fullName evidence="9">ABC transporter permease</fullName>
    </submittedName>
</protein>
<dbReference type="InterPro" id="IPR003838">
    <property type="entry name" value="ABC3_permease_C"/>
</dbReference>